<keyword evidence="4" id="KW-1185">Reference proteome</keyword>
<dbReference type="Proteomes" id="UP001596317">
    <property type="component" value="Unassembled WGS sequence"/>
</dbReference>
<evidence type="ECO:0000313" key="3">
    <source>
        <dbReference type="EMBL" id="MFC6661096.1"/>
    </source>
</evidence>
<keyword evidence="2" id="KW-0732">Signal</keyword>
<evidence type="ECO:0000256" key="1">
    <source>
        <dbReference type="SAM" id="MobiDB-lite"/>
    </source>
</evidence>
<feature type="chain" id="PRO_5046872203" evidence="2">
    <location>
        <begin position="19"/>
        <end position="79"/>
    </location>
</feature>
<dbReference type="RefSeq" id="WP_380056445.1">
    <property type="nucleotide sequence ID" value="NZ_JBHSWB010000001.1"/>
</dbReference>
<sequence>MKKALMTAVAMTLGVASAASSSSTNLNFRTTVVSGCAVAMNPSYTNSVVPTYNGTMGTPRPRTSRPGPRPSCAARPVRA</sequence>
<accession>A0ABW1ZJJ4</accession>
<comment type="caution">
    <text evidence="3">The sequence shown here is derived from an EMBL/GenBank/DDBJ whole genome shotgun (WGS) entry which is preliminary data.</text>
</comment>
<gene>
    <name evidence="3" type="ORF">ACFP90_12655</name>
</gene>
<organism evidence="3 4">
    <name type="scientific">Deinococcus multiflagellatus</name>
    <dbReference type="NCBI Taxonomy" id="1656887"/>
    <lineage>
        <taxon>Bacteria</taxon>
        <taxon>Thermotogati</taxon>
        <taxon>Deinococcota</taxon>
        <taxon>Deinococci</taxon>
        <taxon>Deinococcales</taxon>
        <taxon>Deinococcaceae</taxon>
        <taxon>Deinococcus</taxon>
    </lineage>
</organism>
<name>A0ABW1ZJJ4_9DEIO</name>
<proteinExistence type="predicted"/>
<feature type="compositionally biased region" description="Low complexity" evidence="1">
    <location>
        <begin position="57"/>
        <end position="66"/>
    </location>
</feature>
<protein>
    <submittedName>
        <fullName evidence="3">Uncharacterized protein</fullName>
    </submittedName>
</protein>
<evidence type="ECO:0000313" key="4">
    <source>
        <dbReference type="Proteomes" id="UP001596317"/>
    </source>
</evidence>
<feature type="region of interest" description="Disordered" evidence="1">
    <location>
        <begin position="48"/>
        <end position="79"/>
    </location>
</feature>
<reference evidence="4" key="1">
    <citation type="journal article" date="2019" name="Int. J. Syst. Evol. Microbiol.">
        <title>The Global Catalogue of Microorganisms (GCM) 10K type strain sequencing project: providing services to taxonomists for standard genome sequencing and annotation.</title>
        <authorList>
            <consortium name="The Broad Institute Genomics Platform"/>
            <consortium name="The Broad Institute Genome Sequencing Center for Infectious Disease"/>
            <person name="Wu L."/>
            <person name="Ma J."/>
        </authorList>
    </citation>
    <scope>NUCLEOTIDE SEQUENCE [LARGE SCALE GENOMIC DNA]</scope>
    <source>
        <strain evidence="4">CCUG 63830</strain>
    </source>
</reference>
<feature type="signal peptide" evidence="2">
    <location>
        <begin position="1"/>
        <end position="18"/>
    </location>
</feature>
<dbReference type="EMBL" id="JBHSWB010000001">
    <property type="protein sequence ID" value="MFC6661096.1"/>
    <property type="molecule type" value="Genomic_DNA"/>
</dbReference>
<evidence type="ECO:0000256" key="2">
    <source>
        <dbReference type="SAM" id="SignalP"/>
    </source>
</evidence>